<dbReference type="GO" id="GO:0031201">
    <property type="term" value="C:SNARE complex"/>
    <property type="evidence" value="ECO:0007669"/>
    <property type="project" value="TreeGrafter"/>
</dbReference>
<dbReference type="OrthoDB" id="7766546at2759"/>
<dbReference type="InterPro" id="IPR000727">
    <property type="entry name" value="T_SNARE_dom"/>
</dbReference>
<accession>A0A6I8U789</accession>
<dbReference type="Gene3D" id="1.20.5.110">
    <property type="match status" value="1"/>
</dbReference>
<dbReference type="InterPro" id="IPR010989">
    <property type="entry name" value="SNARE"/>
</dbReference>
<dbReference type="AlphaFoldDB" id="A0A6I8U789"/>
<dbReference type="GO" id="GO:0005886">
    <property type="term" value="C:plasma membrane"/>
    <property type="evidence" value="ECO:0007669"/>
    <property type="project" value="TreeGrafter"/>
</dbReference>
<dbReference type="GO" id="GO:0006886">
    <property type="term" value="P:intracellular protein transport"/>
    <property type="evidence" value="ECO:0007669"/>
    <property type="project" value="TreeGrafter"/>
</dbReference>
<comment type="similarity">
    <text evidence="1">Belongs to the syntaxin family.</text>
</comment>
<proteinExistence type="inferred from homology"/>
<dbReference type="GO" id="GO:0006887">
    <property type="term" value="P:exocytosis"/>
    <property type="evidence" value="ECO:0007669"/>
    <property type="project" value="TreeGrafter"/>
</dbReference>
<dbReference type="InterPro" id="IPR045242">
    <property type="entry name" value="Syntaxin"/>
</dbReference>
<dbReference type="PROSITE" id="PS50192">
    <property type="entry name" value="T_SNARE"/>
    <property type="match status" value="1"/>
</dbReference>
<evidence type="ECO:0000313" key="3">
    <source>
        <dbReference type="Proteomes" id="UP000008820"/>
    </source>
</evidence>
<keyword evidence="3" id="KW-1185">Reference proteome</keyword>
<dbReference type="GO" id="GO:0006906">
    <property type="term" value="P:vesicle fusion"/>
    <property type="evidence" value="ECO:0007669"/>
    <property type="project" value="TreeGrafter"/>
</dbReference>
<reference evidence="2 3" key="1">
    <citation type="submission" date="2017-06" db="EMBL/GenBank/DDBJ databases">
        <title>Aedes aegypti genome working group (AGWG) sequencing and assembly.</title>
        <authorList>
            <consortium name="Aedes aegypti Genome Working Group (AGWG)"/>
            <person name="Matthews B.J."/>
        </authorList>
    </citation>
    <scope>NUCLEOTIDE SEQUENCE [LARGE SCALE GENOMIC DNA]</scope>
    <source>
        <strain evidence="2 3">LVP_AGWG</strain>
    </source>
</reference>
<dbReference type="GO" id="GO:0012505">
    <property type="term" value="C:endomembrane system"/>
    <property type="evidence" value="ECO:0007669"/>
    <property type="project" value="TreeGrafter"/>
</dbReference>
<protein>
    <submittedName>
        <fullName evidence="2">Uncharacterized protein</fullName>
    </submittedName>
</protein>
<dbReference type="InParanoid" id="A0A6I8U789"/>
<dbReference type="PANTHER" id="PTHR19957:SF19">
    <property type="entry name" value="SYNTAXIN-4"/>
    <property type="match status" value="1"/>
</dbReference>
<evidence type="ECO:0000313" key="2">
    <source>
        <dbReference type="EnsemblMetazoa" id="AAEL025913-PA"/>
    </source>
</evidence>
<sequence>MIRDRLNSLLTRREIAESVETLAQQHEFRTLLNQKQIIQDLGQFSEIFRWIVDLQQNIQAIEAELSGSGSIKASKKLGDNATLCHKIFSAVKRVEADLEKLNLQKADDDGESSPSENDNLVDLVRSKQFECVKAAYIEAYWMFHALVRSYEQAVRKRDQCASSHQTLTSQSQCDVSKPNHDDVDADHQPSRRHSLDEQIHPSDCTRIAIVEENASETLQAVEERHQELHVLERTLVEMRDLFVLFSTLVMEHGSMLNLAETKVQDAAEHVATAAADIKEAHHYYRKVGGRKWFCFDVTCCLLVLLALLVAIAIYLALKKFLF</sequence>
<dbReference type="EnsemblMetazoa" id="AAEL025913-RA">
    <property type="protein sequence ID" value="AAEL025913-PA"/>
    <property type="gene ID" value="AAEL025913"/>
</dbReference>
<gene>
    <name evidence="2" type="primary">110674421</name>
</gene>
<organism evidence="2 3">
    <name type="scientific">Aedes aegypti</name>
    <name type="common">Yellowfever mosquito</name>
    <name type="synonym">Culex aegypti</name>
    <dbReference type="NCBI Taxonomy" id="7159"/>
    <lineage>
        <taxon>Eukaryota</taxon>
        <taxon>Metazoa</taxon>
        <taxon>Ecdysozoa</taxon>
        <taxon>Arthropoda</taxon>
        <taxon>Hexapoda</taxon>
        <taxon>Insecta</taxon>
        <taxon>Pterygota</taxon>
        <taxon>Neoptera</taxon>
        <taxon>Endopterygota</taxon>
        <taxon>Diptera</taxon>
        <taxon>Nematocera</taxon>
        <taxon>Culicoidea</taxon>
        <taxon>Culicidae</taxon>
        <taxon>Culicinae</taxon>
        <taxon>Aedini</taxon>
        <taxon>Aedes</taxon>
        <taxon>Stegomyia</taxon>
    </lineage>
</organism>
<dbReference type="SUPFAM" id="SSF47661">
    <property type="entry name" value="t-snare proteins"/>
    <property type="match status" value="1"/>
</dbReference>
<dbReference type="SMART" id="SM00397">
    <property type="entry name" value="t_SNARE"/>
    <property type="match status" value="1"/>
</dbReference>
<dbReference type="GO" id="GO:0048278">
    <property type="term" value="P:vesicle docking"/>
    <property type="evidence" value="ECO:0007669"/>
    <property type="project" value="TreeGrafter"/>
</dbReference>
<reference evidence="2" key="2">
    <citation type="submission" date="2020-05" db="UniProtKB">
        <authorList>
            <consortium name="EnsemblMetazoa"/>
        </authorList>
    </citation>
    <scope>IDENTIFICATION</scope>
    <source>
        <strain evidence="2">LVP_AGWG</strain>
    </source>
</reference>
<name>A0A6I8U789_AEDAE</name>
<dbReference type="PANTHER" id="PTHR19957">
    <property type="entry name" value="SYNTAXIN"/>
    <property type="match status" value="1"/>
</dbReference>
<dbReference type="GO" id="GO:0000149">
    <property type="term" value="F:SNARE binding"/>
    <property type="evidence" value="ECO:0007669"/>
    <property type="project" value="TreeGrafter"/>
</dbReference>
<evidence type="ECO:0000256" key="1">
    <source>
        <dbReference type="ARBA" id="ARBA00009063"/>
    </source>
</evidence>
<dbReference type="Proteomes" id="UP000008820">
    <property type="component" value="Chromosome 1"/>
</dbReference>
<dbReference type="GO" id="GO:0005484">
    <property type="term" value="F:SNAP receptor activity"/>
    <property type="evidence" value="ECO:0007669"/>
    <property type="project" value="TreeGrafter"/>
</dbReference>